<reference evidence="1 2" key="1">
    <citation type="submission" date="2020-08" db="EMBL/GenBank/DDBJ databases">
        <title>Novel species isolated from subtropical streams in China.</title>
        <authorList>
            <person name="Lu H."/>
        </authorList>
    </citation>
    <scope>NUCLEOTIDE SEQUENCE [LARGE SCALE GENOMIC DNA]</scope>
    <source>
        <strain evidence="1 2">KCTC 52442</strain>
    </source>
</reference>
<keyword evidence="2" id="KW-1185">Reference proteome</keyword>
<name>A0ABR6XPX1_9BURK</name>
<evidence type="ECO:0000313" key="1">
    <source>
        <dbReference type="EMBL" id="MBC3831363.1"/>
    </source>
</evidence>
<dbReference type="Proteomes" id="UP000643610">
    <property type="component" value="Unassembled WGS sequence"/>
</dbReference>
<comment type="caution">
    <text evidence="1">The sequence shown here is derived from an EMBL/GenBank/DDBJ whole genome shotgun (WGS) entry which is preliminary data.</text>
</comment>
<protein>
    <recommendedName>
        <fullName evidence="3">STAS/SEC14 domain-containing protein</fullName>
    </recommendedName>
</protein>
<accession>A0ABR6XPX1</accession>
<dbReference type="RefSeq" id="WP_186890366.1">
    <property type="nucleotide sequence ID" value="NZ_JACOFU010000002.1"/>
</dbReference>
<gene>
    <name evidence="1" type="ORF">H8K33_07570</name>
</gene>
<dbReference type="EMBL" id="JACOFU010000002">
    <property type="protein sequence ID" value="MBC3831363.1"/>
    <property type="molecule type" value="Genomic_DNA"/>
</dbReference>
<organism evidence="1 2">
    <name type="scientific">Undibacterium amnicola</name>
    <dbReference type="NCBI Taxonomy" id="1834038"/>
    <lineage>
        <taxon>Bacteria</taxon>
        <taxon>Pseudomonadati</taxon>
        <taxon>Pseudomonadota</taxon>
        <taxon>Betaproteobacteria</taxon>
        <taxon>Burkholderiales</taxon>
        <taxon>Oxalobacteraceae</taxon>
        <taxon>Undibacterium</taxon>
    </lineage>
</organism>
<evidence type="ECO:0000313" key="2">
    <source>
        <dbReference type="Proteomes" id="UP000643610"/>
    </source>
</evidence>
<proteinExistence type="predicted"/>
<sequence length="144" mass="16254">MHKIHGEWEISVIRQIIVRSTAGVFNEEGTLAAFKEFQEKAPITAPWAGLTNAENWEMSSAGSLQRISAMRDWAFAHQCQALAIVMPNKLKKKIYQTQTGEFGEDKVAYFFELAQACEWLTGKGFAISVDEYPHQDFIARTKPA</sequence>
<evidence type="ECO:0008006" key="3">
    <source>
        <dbReference type="Google" id="ProtNLM"/>
    </source>
</evidence>